<protein>
    <submittedName>
        <fullName evidence="2">Enoyl-CoA hydratase/isomerase family protein</fullName>
    </submittedName>
</protein>
<dbReference type="PANTHER" id="PTHR43459:SF1">
    <property type="entry name" value="EG:BACN32G11.4 PROTEIN"/>
    <property type="match status" value="1"/>
</dbReference>
<evidence type="ECO:0000313" key="2">
    <source>
        <dbReference type="EMBL" id="AWM41504.1"/>
    </source>
</evidence>
<keyword evidence="3" id="KW-1185">Reference proteome</keyword>
<accession>A0A2Z3HI53</accession>
<sequence length="277" mass="29878">MLFESAHLRVTCEYGTATLWLAFPGDPVNALDAPRLAELDSALGAVERSLFVHTLVVRSAKPFGFCAGLHPDVARVTDRATFAGRGQRVLARIGALPFATVAFIDGPCLGAGFELALACDHRLCVSAPHTLLGFPGRFACFGGSNRLRKRLGKRAGAFIESGRTVSGREARDLGLVDRAFCTRRAKIELRTFLDERERRPYAPDRVPDETGFAHERRAFAQVAAESLSARARAPQDADTLLARGFITPLEAEQMRARAAAPTPAPAAEPEPALCRAA</sequence>
<proteinExistence type="predicted"/>
<feature type="region of interest" description="Disordered" evidence="1">
    <location>
        <begin position="254"/>
        <end position="277"/>
    </location>
</feature>
<evidence type="ECO:0000313" key="3">
    <source>
        <dbReference type="Proteomes" id="UP000245802"/>
    </source>
</evidence>
<dbReference type="InterPro" id="IPR029045">
    <property type="entry name" value="ClpP/crotonase-like_dom_sf"/>
</dbReference>
<dbReference type="AlphaFoldDB" id="A0A2Z3HI53"/>
<dbReference type="CDD" id="cd06558">
    <property type="entry name" value="crotonase-like"/>
    <property type="match status" value="1"/>
</dbReference>
<name>A0A2Z3HI53_9BACT</name>
<dbReference type="InterPro" id="IPR001753">
    <property type="entry name" value="Enoyl-CoA_hydra/iso"/>
</dbReference>
<evidence type="ECO:0000256" key="1">
    <source>
        <dbReference type="SAM" id="MobiDB-lite"/>
    </source>
</evidence>
<dbReference type="GO" id="GO:0016853">
    <property type="term" value="F:isomerase activity"/>
    <property type="evidence" value="ECO:0007669"/>
    <property type="project" value="UniProtKB-KW"/>
</dbReference>
<dbReference type="RefSeq" id="WP_010041167.1">
    <property type="nucleotide sequence ID" value="NZ_CP025958.1"/>
</dbReference>
<dbReference type="Gene3D" id="3.90.226.10">
    <property type="entry name" value="2-enoyl-CoA Hydratase, Chain A, domain 1"/>
    <property type="match status" value="1"/>
</dbReference>
<gene>
    <name evidence="2" type="ORF">C1280_33890</name>
</gene>
<dbReference type="SUPFAM" id="SSF52096">
    <property type="entry name" value="ClpP/crotonase"/>
    <property type="match status" value="1"/>
</dbReference>
<dbReference type="Proteomes" id="UP000245802">
    <property type="component" value="Chromosome"/>
</dbReference>
<dbReference type="Pfam" id="PF00378">
    <property type="entry name" value="ECH_1"/>
    <property type="match status" value="1"/>
</dbReference>
<dbReference type="EMBL" id="CP025958">
    <property type="protein sequence ID" value="AWM41504.1"/>
    <property type="molecule type" value="Genomic_DNA"/>
</dbReference>
<organism evidence="2 3">
    <name type="scientific">Gemmata obscuriglobus</name>
    <dbReference type="NCBI Taxonomy" id="114"/>
    <lineage>
        <taxon>Bacteria</taxon>
        <taxon>Pseudomonadati</taxon>
        <taxon>Planctomycetota</taxon>
        <taxon>Planctomycetia</taxon>
        <taxon>Gemmatales</taxon>
        <taxon>Gemmataceae</taxon>
        <taxon>Gemmata</taxon>
    </lineage>
</organism>
<dbReference type="KEGG" id="gog:C1280_33890"/>
<keyword evidence="2" id="KW-0413">Isomerase</keyword>
<dbReference type="OrthoDB" id="9771883at2"/>
<reference evidence="2 3" key="1">
    <citation type="submission" date="2018-01" db="EMBL/GenBank/DDBJ databases">
        <title>G. obscuriglobus.</title>
        <authorList>
            <person name="Franke J."/>
            <person name="Blomberg W."/>
            <person name="Selmecki A."/>
        </authorList>
    </citation>
    <scope>NUCLEOTIDE SEQUENCE [LARGE SCALE GENOMIC DNA]</scope>
    <source>
        <strain evidence="2 3">DSM 5831</strain>
    </source>
</reference>
<dbReference type="PANTHER" id="PTHR43459">
    <property type="entry name" value="ENOYL-COA HYDRATASE"/>
    <property type="match status" value="1"/>
</dbReference>